<feature type="compositionally biased region" description="Basic and acidic residues" evidence="1">
    <location>
        <begin position="29"/>
        <end position="40"/>
    </location>
</feature>
<protein>
    <submittedName>
        <fullName evidence="2">Uncharacterized protein</fullName>
    </submittedName>
</protein>
<evidence type="ECO:0000256" key="1">
    <source>
        <dbReference type="SAM" id="MobiDB-lite"/>
    </source>
</evidence>
<sequence length="97" mass="10520">MPPRSSTLLLPPGTPRCSAHLSKPSEAVKASREYETHEATAHAMGEEWTADALIANLASYDRPLTDFKLAADALAFMANLPIILPKTIEEAMECPDL</sequence>
<gene>
    <name evidence="2" type="ORF">EW146_g7849</name>
</gene>
<evidence type="ECO:0000313" key="2">
    <source>
        <dbReference type="EMBL" id="THH12032.1"/>
    </source>
</evidence>
<evidence type="ECO:0000313" key="3">
    <source>
        <dbReference type="Proteomes" id="UP000310158"/>
    </source>
</evidence>
<dbReference type="OrthoDB" id="7691805at2759"/>
<name>A0A4S4LJ19_9AGAM</name>
<feature type="region of interest" description="Disordered" evidence="1">
    <location>
        <begin position="1"/>
        <end position="40"/>
    </location>
</feature>
<dbReference type="EMBL" id="SGPL01000487">
    <property type="protein sequence ID" value="THH12032.1"/>
    <property type="molecule type" value="Genomic_DNA"/>
</dbReference>
<reference evidence="2 3" key="1">
    <citation type="submission" date="2019-02" db="EMBL/GenBank/DDBJ databases">
        <title>Genome sequencing of the rare red list fungi Bondarzewia mesenterica.</title>
        <authorList>
            <person name="Buettner E."/>
            <person name="Kellner H."/>
        </authorList>
    </citation>
    <scope>NUCLEOTIDE SEQUENCE [LARGE SCALE GENOMIC DNA]</scope>
    <source>
        <strain evidence="2 3">DSM 108281</strain>
    </source>
</reference>
<organism evidence="2 3">
    <name type="scientific">Bondarzewia mesenterica</name>
    <dbReference type="NCBI Taxonomy" id="1095465"/>
    <lineage>
        <taxon>Eukaryota</taxon>
        <taxon>Fungi</taxon>
        <taxon>Dikarya</taxon>
        <taxon>Basidiomycota</taxon>
        <taxon>Agaricomycotina</taxon>
        <taxon>Agaricomycetes</taxon>
        <taxon>Russulales</taxon>
        <taxon>Bondarzewiaceae</taxon>
        <taxon>Bondarzewia</taxon>
    </lineage>
</organism>
<proteinExistence type="predicted"/>
<dbReference type="AlphaFoldDB" id="A0A4S4LJ19"/>
<accession>A0A4S4LJ19</accession>
<dbReference type="Proteomes" id="UP000310158">
    <property type="component" value="Unassembled WGS sequence"/>
</dbReference>
<comment type="caution">
    <text evidence="2">The sequence shown here is derived from an EMBL/GenBank/DDBJ whole genome shotgun (WGS) entry which is preliminary data.</text>
</comment>
<keyword evidence="3" id="KW-1185">Reference proteome</keyword>